<keyword evidence="11" id="KW-1185">Reference proteome</keyword>
<dbReference type="PANTHER" id="PTHR43767:SF8">
    <property type="entry name" value="LONG-CHAIN-FATTY-ACID--COA LIGASE"/>
    <property type="match status" value="1"/>
</dbReference>
<evidence type="ECO:0000256" key="6">
    <source>
        <dbReference type="ARBA" id="ARBA00026121"/>
    </source>
</evidence>
<evidence type="ECO:0000256" key="8">
    <source>
        <dbReference type="ARBA" id="ARBA00042773"/>
    </source>
</evidence>
<gene>
    <name evidence="10" type="primary">dhbE_2</name>
    <name evidence="10" type="ORF">NCTC12967_02721</name>
</gene>
<protein>
    <recommendedName>
        <fullName evidence="7">Long-chain-fatty-acid--CoA ligase</fullName>
        <ecNumber evidence="6">6.2.1.3</ecNumber>
    </recommendedName>
    <alternativeName>
        <fullName evidence="8">Long-chain acyl-CoA synthetase</fullName>
    </alternativeName>
</protein>
<keyword evidence="3" id="KW-0596">Phosphopantetheine</keyword>
<dbReference type="InterPro" id="IPR000873">
    <property type="entry name" value="AMP-dep_synth/lig_dom"/>
</dbReference>
<dbReference type="EMBL" id="LR134406">
    <property type="protein sequence ID" value="VEH71401.1"/>
    <property type="molecule type" value="Genomic_DNA"/>
</dbReference>
<dbReference type="Pfam" id="PF00550">
    <property type="entry name" value="PP-binding"/>
    <property type="match status" value="1"/>
</dbReference>
<keyword evidence="5 10" id="KW-0436">Ligase</keyword>
<evidence type="ECO:0000256" key="1">
    <source>
        <dbReference type="ARBA" id="ARBA00004170"/>
    </source>
</evidence>
<keyword evidence="4" id="KW-0597">Phosphoprotein</keyword>
<name>A0A448N1U2_9ACTN</name>
<dbReference type="SUPFAM" id="SSF47336">
    <property type="entry name" value="ACP-like"/>
    <property type="match status" value="1"/>
</dbReference>
<dbReference type="Pfam" id="PF13193">
    <property type="entry name" value="AMP-binding_C"/>
    <property type="match status" value="1"/>
</dbReference>
<dbReference type="Pfam" id="PF00501">
    <property type="entry name" value="AMP-binding"/>
    <property type="match status" value="1"/>
</dbReference>
<dbReference type="InterPro" id="IPR009081">
    <property type="entry name" value="PP-bd_ACP"/>
</dbReference>
<evidence type="ECO:0000256" key="4">
    <source>
        <dbReference type="ARBA" id="ARBA00022553"/>
    </source>
</evidence>
<dbReference type="PANTHER" id="PTHR43767">
    <property type="entry name" value="LONG-CHAIN-FATTY-ACID--COA LIGASE"/>
    <property type="match status" value="1"/>
</dbReference>
<feature type="domain" description="Carrier" evidence="9">
    <location>
        <begin position="15"/>
        <end position="91"/>
    </location>
</feature>
<evidence type="ECO:0000256" key="7">
    <source>
        <dbReference type="ARBA" id="ARBA00039545"/>
    </source>
</evidence>
<dbReference type="InterPro" id="IPR042099">
    <property type="entry name" value="ANL_N_sf"/>
</dbReference>
<dbReference type="InterPro" id="IPR045851">
    <property type="entry name" value="AMP-bd_C_sf"/>
</dbReference>
<dbReference type="Gene3D" id="3.30.300.30">
    <property type="match status" value="1"/>
</dbReference>
<evidence type="ECO:0000313" key="11">
    <source>
        <dbReference type="Proteomes" id="UP000273044"/>
    </source>
</evidence>
<comment type="pathway">
    <text evidence="2">Lipid metabolism; fatty acid beta-oxidation.</text>
</comment>
<proteinExistence type="predicted"/>
<evidence type="ECO:0000256" key="3">
    <source>
        <dbReference type="ARBA" id="ARBA00022450"/>
    </source>
</evidence>
<dbReference type="InterPro" id="IPR036736">
    <property type="entry name" value="ACP-like_sf"/>
</dbReference>
<sequence>MVPEHVEWEPWVDKTNPVDLLHELLAELLGAERDEIADIGPEESLSDYGMDSLRLIALVQRLGRAGFRVDYATMARDQRLGSWETLVSRGPEAHAVDTIRAGEVEADAGFTTGYRERDWEPLTTPRPGFVPMPEDRAARYRSDGLWRGRTFDGMLALSVDAHPAKIAITDGHTSISYAQLWRQIDAAAKNFAARGVRPGEHVICYLPNIIEFYPIYLGLVRLGAIPLLALPGHREVELAAFARSIEPRAIVTVERWLGTDHGDIARDVAAGLSGDMEVAVWTDPEVLVTDDPTVEVDRSSWGTHPEDAAFLLVSGGSTGVPKLIARFMDGYGLTLELSNRICAIDEETVYLAALPVAHNYANSSPGALGVLVAGGTVVLAASPSPDICLPLIDRHRVDVVALVPPIAMLWVDHLGGAEAPGSLRTVLIGGAKLTVSAAERVENAFPGCLQQVFGMAEGLVCYTDLDDTREIRLTTQGHPMSEADELLVLDPEGEPVARGEIGELRTRGPYTISGYYRNPQATAKAVDANGYYRTGDLVRVTDEGDVIVEGRAVQTINRAGEKILGEEVEDVLLRLDGIINAAVTGQPDDLMGQRIVAFLTIRDGSELNIEAIRRHLRDSGLASFKHPDRIEIVTELPVTAVGKNDRGKLLRGDER</sequence>
<accession>A0A448N1U2</accession>
<reference evidence="10 11" key="1">
    <citation type="submission" date="2018-12" db="EMBL/GenBank/DDBJ databases">
        <authorList>
            <consortium name="Pathogen Informatics"/>
        </authorList>
    </citation>
    <scope>NUCLEOTIDE SEQUENCE [LARGE SCALE GENOMIC DNA]</scope>
    <source>
        <strain evidence="10 11">NCTC12967</strain>
    </source>
</reference>
<dbReference type="PROSITE" id="PS50075">
    <property type="entry name" value="CARRIER"/>
    <property type="match status" value="1"/>
</dbReference>
<evidence type="ECO:0000256" key="2">
    <source>
        <dbReference type="ARBA" id="ARBA00005005"/>
    </source>
</evidence>
<dbReference type="GO" id="GO:0016020">
    <property type="term" value="C:membrane"/>
    <property type="evidence" value="ECO:0007669"/>
    <property type="project" value="UniProtKB-SubCell"/>
</dbReference>
<dbReference type="Gene3D" id="1.10.1200.10">
    <property type="entry name" value="ACP-like"/>
    <property type="match status" value="1"/>
</dbReference>
<dbReference type="InterPro" id="IPR025110">
    <property type="entry name" value="AMP-bd_C"/>
</dbReference>
<dbReference type="InterPro" id="IPR050237">
    <property type="entry name" value="ATP-dep_AMP-bd_enzyme"/>
</dbReference>
<dbReference type="Gene3D" id="3.40.50.12780">
    <property type="entry name" value="N-terminal domain of ligase-like"/>
    <property type="match status" value="1"/>
</dbReference>
<evidence type="ECO:0000313" key="10">
    <source>
        <dbReference type="EMBL" id="VEH71401.1"/>
    </source>
</evidence>
<evidence type="ECO:0000256" key="5">
    <source>
        <dbReference type="ARBA" id="ARBA00022598"/>
    </source>
</evidence>
<evidence type="ECO:0000259" key="9">
    <source>
        <dbReference type="PROSITE" id="PS50075"/>
    </source>
</evidence>
<dbReference type="PROSITE" id="PS00012">
    <property type="entry name" value="PHOSPHOPANTETHEINE"/>
    <property type="match status" value="1"/>
</dbReference>
<organism evidence="10 11">
    <name type="scientific">Arachnia propionica</name>
    <dbReference type="NCBI Taxonomy" id="1750"/>
    <lineage>
        <taxon>Bacteria</taxon>
        <taxon>Bacillati</taxon>
        <taxon>Actinomycetota</taxon>
        <taxon>Actinomycetes</taxon>
        <taxon>Propionibacteriales</taxon>
        <taxon>Propionibacteriaceae</taxon>
        <taxon>Arachnia</taxon>
    </lineage>
</organism>
<dbReference type="FunFam" id="2.30.38.10:FF:000003">
    <property type="entry name" value="Vibriobactin-specific 2,3-dihydroxybenzoate-AMP ligase"/>
    <property type="match status" value="1"/>
</dbReference>
<dbReference type="SUPFAM" id="SSF56801">
    <property type="entry name" value="Acetyl-CoA synthetase-like"/>
    <property type="match status" value="1"/>
</dbReference>
<dbReference type="Proteomes" id="UP000273044">
    <property type="component" value="Chromosome"/>
</dbReference>
<dbReference type="AlphaFoldDB" id="A0A448N1U2"/>
<dbReference type="EC" id="6.2.1.3" evidence="6"/>
<comment type="subcellular location">
    <subcellularLocation>
        <location evidence="1">Membrane</location>
        <topology evidence="1">Peripheral membrane protein</topology>
    </subcellularLocation>
</comment>
<dbReference type="InterPro" id="IPR006162">
    <property type="entry name" value="Ppantetheine_attach_site"/>
</dbReference>
<dbReference type="GO" id="GO:0004467">
    <property type="term" value="F:long-chain fatty acid-CoA ligase activity"/>
    <property type="evidence" value="ECO:0007669"/>
    <property type="project" value="UniProtKB-EC"/>
</dbReference>